<dbReference type="AlphaFoldDB" id="A0A6N1VGZ6"/>
<keyword evidence="2" id="KW-0949">S-adenosyl-L-methionine</keyword>
<evidence type="ECO:0000259" key="3">
    <source>
        <dbReference type="Pfam" id="PF05175"/>
    </source>
</evidence>
<dbReference type="InterPro" id="IPR050210">
    <property type="entry name" value="tRNA_Adenine-N(6)_MTase"/>
</dbReference>
<evidence type="ECO:0000256" key="2">
    <source>
        <dbReference type="ARBA" id="ARBA00022691"/>
    </source>
</evidence>
<evidence type="ECO:0000313" key="5">
    <source>
        <dbReference type="Proteomes" id="UP000509367"/>
    </source>
</evidence>
<name>A0A6N1VGZ6_9HYPH</name>
<evidence type="ECO:0000313" key="4">
    <source>
        <dbReference type="EMBL" id="QKV18925.1"/>
    </source>
</evidence>
<dbReference type="InterPro" id="IPR007848">
    <property type="entry name" value="Small_mtfrase_dom"/>
</dbReference>
<dbReference type="Proteomes" id="UP000509367">
    <property type="component" value="Chromosome"/>
</dbReference>
<reference evidence="4 5" key="1">
    <citation type="submission" date="2020-06" db="EMBL/GenBank/DDBJ databases">
        <title>Oricola thermophila sp. nov. isolated from a tidal sediments.</title>
        <authorList>
            <person name="Kwon K.K."/>
            <person name="Yang S.-H."/>
            <person name="Park M.-J."/>
        </authorList>
    </citation>
    <scope>NUCLEOTIDE SEQUENCE [LARGE SCALE GENOMIC DNA]</scope>
    <source>
        <strain evidence="4 5">MEBiC13590</strain>
    </source>
</reference>
<protein>
    <submittedName>
        <fullName evidence="4">Methyltransferase</fullName>
    </submittedName>
</protein>
<dbReference type="GO" id="GO:0032259">
    <property type="term" value="P:methylation"/>
    <property type="evidence" value="ECO:0007669"/>
    <property type="project" value="UniProtKB-KW"/>
</dbReference>
<dbReference type="InterPro" id="IPR029063">
    <property type="entry name" value="SAM-dependent_MTases_sf"/>
</dbReference>
<dbReference type="SUPFAM" id="SSF53335">
    <property type="entry name" value="S-adenosyl-L-methionine-dependent methyltransferases"/>
    <property type="match status" value="1"/>
</dbReference>
<dbReference type="PROSITE" id="PS00092">
    <property type="entry name" value="N6_MTASE"/>
    <property type="match status" value="1"/>
</dbReference>
<feature type="domain" description="Methyltransferase small" evidence="3">
    <location>
        <begin position="39"/>
        <end position="144"/>
    </location>
</feature>
<dbReference type="KEGG" id="orm:HTY61_10915"/>
<dbReference type="GO" id="GO:0003676">
    <property type="term" value="F:nucleic acid binding"/>
    <property type="evidence" value="ECO:0007669"/>
    <property type="project" value="InterPro"/>
</dbReference>
<keyword evidence="1 4" id="KW-0489">Methyltransferase</keyword>
<dbReference type="PANTHER" id="PTHR47739:SF1">
    <property type="entry name" value="TRNA1(VAL) (ADENINE(37)-N6)-METHYLTRANSFERASE"/>
    <property type="match status" value="1"/>
</dbReference>
<dbReference type="Pfam" id="PF05175">
    <property type="entry name" value="MTS"/>
    <property type="match status" value="1"/>
</dbReference>
<keyword evidence="5" id="KW-1185">Reference proteome</keyword>
<gene>
    <name evidence="4" type="ORF">HTY61_10915</name>
</gene>
<dbReference type="RefSeq" id="WP_175276818.1">
    <property type="nucleotide sequence ID" value="NZ_CP054836.1"/>
</dbReference>
<dbReference type="InterPro" id="IPR002052">
    <property type="entry name" value="DNA_methylase_N6_adenine_CS"/>
</dbReference>
<keyword evidence="4" id="KW-0808">Transferase</keyword>
<dbReference type="GO" id="GO:0008170">
    <property type="term" value="F:N-methyltransferase activity"/>
    <property type="evidence" value="ECO:0007669"/>
    <property type="project" value="UniProtKB-ARBA"/>
</dbReference>
<organism evidence="4 5">
    <name type="scientific">Oricola thermophila</name>
    <dbReference type="NCBI Taxonomy" id="2742145"/>
    <lineage>
        <taxon>Bacteria</taxon>
        <taxon>Pseudomonadati</taxon>
        <taxon>Pseudomonadota</taxon>
        <taxon>Alphaproteobacteria</taxon>
        <taxon>Hyphomicrobiales</taxon>
        <taxon>Ahrensiaceae</taxon>
        <taxon>Oricola</taxon>
    </lineage>
</organism>
<sequence>MRGPTVSGVETTVDAFHRGSFHLVQPAGGAHRSGVDATILAAGVPDGFCGTLADLGAGAGAAAFSVLDRCPGASAVLYEISPLMAACARAGLVLEGNAHLRARAEVIEADVALDGKAREAAGFPRDRYDWVIANPPFNDPRDRTTPKAEKAGAHVMEPDLLARWIKTACAIARPGAGLTLIARPQSLVEILQSMKGRYGAVTVLPVHPRLSRPAIRIVVTGIKGSRRQMEIASPLFLHDEDGGNRYSARADAITNGRAVLGI</sequence>
<dbReference type="EMBL" id="CP054836">
    <property type="protein sequence ID" value="QKV18925.1"/>
    <property type="molecule type" value="Genomic_DNA"/>
</dbReference>
<proteinExistence type="predicted"/>
<dbReference type="Gene3D" id="3.40.50.150">
    <property type="entry name" value="Vaccinia Virus protein VP39"/>
    <property type="match status" value="1"/>
</dbReference>
<dbReference type="GO" id="GO:0008757">
    <property type="term" value="F:S-adenosylmethionine-dependent methyltransferase activity"/>
    <property type="evidence" value="ECO:0007669"/>
    <property type="project" value="UniProtKB-ARBA"/>
</dbReference>
<dbReference type="PANTHER" id="PTHR47739">
    <property type="entry name" value="TRNA1(VAL) (ADENINE(37)-N6)-METHYLTRANSFERASE"/>
    <property type="match status" value="1"/>
</dbReference>
<evidence type="ECO:0000256" key="1">
    <source>
        <dbReference type="ARBA" id="ARBA00022603"/>
    </source>
</evidence>
<accession>A0A6N1VGZ6</accession>